<dbReference type="Pfam" id="PF05138">
    <property type="entry name" value="PaaA_PaaC"/>
    <property type="match status" value="1"/>
</dbReference>
<dbReference type="SUPFAM" id="SSF47240">
    <property type="entry name" value="Ferritin-like"/>
    <property type="match status" value="1"/>
</dbReference>
<sequence>MDSKIAYLLRLGDNALVLSQRLSELCGKGPALEEDMALTNVSLDLLGQTRMWLGYAAELEGQGRDEDQIAFLRDAHDFKNLLLVEQPNGNYADVLMRQFYFDTWHYFQIGALCQSADQRIAQIAEKSLKEVTYHLRRSGDLIVRLGDGTELSHARAQTAANELWMYTGEAFNYDAVDEAMVAAGIAPAAAGLRSQWFDHVADIFGEATLTMPPVEAWMQRGGKQGRHSEHLGYLLAEMQFLQRAYPGAEW</sequence>
<dbReference type="GO" id="GO:0010124">
    <property type="term" value="P:phenylacetate catabolic process"/>
    <property type="evidence" value="ECO:0007669"/>
    <property type="project" value="InterPro"/>
</dbReference>
<accession>A0A7W5BD36</accession>
<dbReference type="GO" id="GO:0097266">
    <property type="term" value="F:phenylacetyl-CoA 1,2-epoxidase activity"/>
    <property type="evidence" value="ECO:0007669"/>
    <property type="project" value="UniProtKB-EC"/>
</dbReference>
<dbReference type="AlphaFoldDB" id="A0A7W5BD36"/>
<dbReference type="InterPro" id="IPR007814">
    <property type="entry name" value="PaaA_PaaC"/>
</dbReference>
<dbReference type="GO" id="GO:0005829">
    <property type="term" value="C:cytosol"/>
    <property type="evidence" value="ECO:0007669"/>
    <property type="project" value="TreeGrafter"/>
</dbReference>
<keyword evidence="1" id="KW-0560">Oxidoreductase</keyword>
<evidence type="ECO:0000313" key="1">
    <source>
        <dbReference type="EMBL" id="MBB3120611.1"/>
    </source>
</evidence>
<dbReference type="Proteomes" id="UP000541535">
    <property type="component" value="Unassembled WGS sequence"/>
</dbReference>
<dbReference type="PANTHER" id="PTHR30458:SF0">
    <property type="entry name" value="1,2-PHENYLACETYL-COA EPOXIDASE, SUBUNIT C"/>
    <property type="match status" value="1"/>
</dbReference>
<dbReference type="PIRSF" id="PIRSF037834">
    <property type="entry name" value="PA_CoA_Oase3"/>
    <property type="match status" value="1"/>
</dbReference>
<dbReference type="Gene3D" id="1.20.1260.10">
    <property type="match status" value="1"/>
</dbReference>
<dbReference type="InterPro" id="IPR011882">
    <property type="entry name" value="PaaC"/>
</dbReference>
<name>A0A7W5BD36_9BURK</name>
<proteinExistence type="predicted"/>
<dbReference type="InterPro" id="IPR052703">
    <property type="entry name" value="Aromatic_CoA_ox/epox"/>
</dbReference>
<dbReference type="EMBL" id="JACHXD010000010">
    <property type="protein sequence ID" value="MBB3120611.1"/>
    <property type="molecule type" value="Genomic_DNA"/>
</dbReference>
<dbReference type="NCBIfam" id="TIGR02158">
    <property type="entry name" value="PA_CoA_Oxy3"/>
    <property type="match status" value="1"/>
</dbReference>
<reference evidence="1 2" key="1">
    <citation type="submission" date="2020-08" db="EMBL/GenBank/DDBJ databases">
        <title>Genomic Encyclopedia of Type Strains, Phase III (KMG-III): the genomes of soil and plant-associated and newly described type strains.</title>
        <authorList>
            <person name="Whitman W."/>
        </authorList>
    </citation>
    <scope>NUCLEOTIDE SEQUENCE [LARGE SCALE GENOMIC DNA]</scope>
    <source>
        <strain evidence="1 2">CECT 8897</strain>
    </source>
</reference>
<dbReference type="PANTHER" id="PTHR30458">
    <property type="entry name" value="PHENYLACETIC ACID DEGRADATION PROTEIN PAA"/>
    <property type="match status" value="1"/>
</dbReference>
<dbReference type="InterPro" id="IPR012347">
    <property type="entry name" value="Ferritin-like"/>
</dbReference>
<dbReference type="RefSeq" id="WP_183442378.1">
    <property type="nucleotide sequence ID" value="NZ_JACHXD010000010.1"/>
</dbReference>
<comment type="caution">
    <text evidence="1">The sequence shown here is derived from an EMBL/GenBank/DDBJ whole genome shotgun (WGS) entry which is preliminary data.</text>
</comment>
<protein>
    <submittedName>
        <fullName evidence="1">Ring-1,2-phenylacetyl-CoA epoxidase subunit PaaC</fullName>
        <ecNumber evidence="1">1.14.13.149</ecNumber>
    </submittedName>
</protein>
<keyword evidence="2" id="KW-1185">Reference proteome</keyword>
<evidence type="ECO:0000313" key="2">
    <source>
        <dbReference type="Proteomes" id="UP000541535"/>
    </source>
</evidence>
<dbReference type="EC" id="1.14.13.149" evidence="1"/>
<organism evidence="1 2">
    <name type="scientific">Pseudoduganella violacea</name>
    <dbReference type="NCBI Taxonomy" id="1715466"/>
    <lineage>
        <taxon>Bacteria</taxon>
        <taxon>Pseudomonadati</taxon>
        <taxon>Pseudomonadota</taxon>
        <taxon>Betaproteobacteria</taxon>
        <taxon>Burkholderiales</taxon>
        <taxon>Oxalobacteraceae</taxon>
        <taxon>Telluria group</taxon>
        <taxon>Pseudoduganella</taxon>
    </lineage>
</organism>
<dbReference type="InterPro" id="IPR009078">
    <property type="entry name" value="Ferritin-like_SF"/>
</dbReference>
<gene>
    <name evidence="1" type="ORF">FHS03_003678</name>
</gene>